<evidence type="ECO:0000313" key="7">
    <source>
        <dbReference type="Proteomes" id="UP000494365"/>
    </source>
</evidence>
<dbReference type="SMART" id="SM00354">
    <property type="entry name" value="HTH_LACI"/>
    <property type="match status" value="1"/>
</dbReference>
<dbReference type="SUPFAM" id="SSF53822">
    <property type="entry name" value="Periplasmic binding protein-like I"/>
    <property type="match status" value="1"/>
</dbReference>
<organism evidence="6 7">
    <name type="scientific">Paraburkholderia ultramafica</name>
    <dbReference type="NCBI Taxonomy" id="1544867"/>
    <lineage>
        <taxon>Bacteria</taxon>
        <taxon>Pseudomonadati</taxon>
        <taxon>Pseudomonadota</taxon>
        <taxon>Betaproteobacteria</taxon>
        <taxon>Burkholderiales</taxon>
        <taxon>Burkholderiaceae</taxon>
        <taxon>Paraburkholderia</taxon>
    </lineage>
</organism>
<dbReference type="InterPro" id="IPR010982">
    <property type="entry name" value="Lambda_DNA-bd_dom_sf"/>
</dbReference>
<dbReference type="RefSeq" id="WP_175153725.1">
    <property type="nucleotide sequence ID" value="NZ_CADIKK010000061.1"/>
</dbReference>
<dbReference type="Gene3D" id="1.10.260.40">
    <property type="entry name" value="lambda repressor-like DNA-binding domains"/>
    <property type="match status" value="1"/>
</dbReference>
<keyword evidence="2" id="KW-0805">Transcription regulation</keyword>
<accession>A0A6S7BR19</accession>
<name>A0A6S7BR19_9BURK</name>
<dbReference type="AlphaFoldDB" id="A0A6S7BR19"/>
<dbReference type="Pfam" id="PF00356">
    <property type="entry name" value="LacI"/>
    <property type="match status" value="1"/>
</dbReference>
<dbReference type="EMBL" id="CADIKK010000061">
    <property type="protein sequence ID" value="CAB3808685.1"/>
    <property type="molecule type" value="Genomic_DNA"/>
</dbReference>
<proteinExistence type="predicted"/>
<gene>
    <name evidence="6" type="primary">purR_3</name>
    <name evidence="6" type="ORF">LMG28614_06861</name>
</gene>
<dbReference type="SUPFAM" id="SSF47413">
    <property type="entry name" value="lambda repressor-like DNA-binding domains"/>
    <property type="match status" value="1"/>
</dbReference>
<dbReference type="InterPro" id="IPR000843">
    <property type="entry name" value="HTH_LacI"/>
</dbReference>
<evidence type="ECO:0000256" key="3">
    <source>
        <dbReference type="ARBA" id="ARBA00023125"/>
    </source>
</evidence>
<keyword evidence="4" id="KW-0804">Transcription</keyword>
<dbReference type="CDD" id="cd01392">
    <property type="entry name" value="HTH_LacI"/>
    <property type="match status" value="1"/>
</dbReference>
<evidence type="ECO:0000256" key="4">
    <source>
        <dbReference type="ARBA" id="ARBA00023163"/>
    </source>
</evidence>
<evidence type="ECO:0000256" key="1">
    <source>
        <dbReference type="ARBA" id="ARBA00022491"/>
    </source>
</evidence>
<keyword evidence="3" id="KW-0238">DNA-binding</keyword>
<reference evidence="6 7" key="1">
    <citation type="submission" date="2020-04" db="EMBL/GenBank/DDBJ databases">
        <authorList>
            <person name="De Canck E."/>
        </authorList>
    </citation>
    <scope>NUCLEOTIDE SEQUENCE [LARGE SCALE GENOMIC DNA]</scope>
    <source>
        <strain evidence="6 7">LMG 28614</strain>
    </source>
</reference>
<evidence type="ECO:0000259" key="5">
    <source>
        <dbReference type="PROSITE" id="PS50932"/>
    </source>
</evidence>
<dbReference type="Gene3D" id="3.40.50.2300">
    <property type="match status" value="2"/>
</dbReference>
<evidence type="ECO:0000313" key="6">
    <source>
        <dbReference type="EMBL" id="CAB3808685.1"/>
    </source>
</evidence>
<dbReference type="InterPro" id="IPR028082">
    <property type="entry name" value="Peripla_BP_I"/>
</dbReference>
<dbReference type="CDD" id="cd06274">
    <property type="entry name" value="PBP1_FruR"/>
    <property type="match status" value="1"/>
</dbReference>
<evidence type="ECO:0000256" key="2">
    <source>
        <dbReference type="ARBA" id="ARBA00023015"/>
    </source>
</evidence>
<dbReference type="GO" id="GO:0000976">
    <property type="term" value="F:transcription cis-regulatory region binding"/>
    <property type="evidence" value="ECO:0007669"/>
    <property type="project" value="TreeGrafter"/>
</dbReference>
<sequence length="350" mass="37951">MGTAGKPKITIHDIARISGASASTVSAALSENWRKRRIGEATAAKIRKIAAENGYTPNLQARGLRSARSGLIGLILPFHDNRFFSSLSQAFEAEARQRGWCPVIASTLRDPAEEVRIVETLISYAVDYLFIAGATNPDALGELCRAAKLSHLYVDLPGKDAPSVVSNNYHGARTLTERILAGMPRDMDCARSRPYFIGGLPTDYASAQRMRAFGETLEAAGIPFEECQIIPSGYSPGGASREIAILCERLGGLPAGLFVNSIRPFEGVVSHLLNLPPESFADSVIGCYDYDPFASFLQFPVHMMRQNSNELIASAFKLVDAGTQDSILIQVEPELIPPRTTYGEPFSELG</sequence>
<protein>
    <submittedName>
        <fullName evidence="6">HTH-type transcriptional repressor PurR</fullName>
    </submittedName>
</protein>
<dbReference type="PANTHER" id="PTHR30146">
    <property type="entry name" value="LACI-RELATED TRANSCRIPTIONAL REPRESSOR"/>
    <property type="match status" value="1"/>
</dbReference>
<dbReference type="Proteomes" id="UP000494365">
    <property type="component" value="Unassembled WGS sequence"/>
</dbReference>
<feature type="domain" description="HTH lacI-type" evidence="5">
    <location>
        <begin position="9"/>
        <end position="66"/>
    </location>
</feature>
<keyword evidence="1" id="KW-0678">Repressor</keyword>
<dbReference type="PANTHER" id="PTHR30146:SF45">
    <property type="entry name" value="CATABOLITE REPRESSOR_ACTIVATOR"/>
    <property type="match status" value="1"/>
</dbReference>
<keyword evidence="7" id="KW-1185">Reference proteome</keyword>
<dbReference type="GO" id="GO:0003700">
    <property type="term" value="F:DNA-binding transcription factor activity"/>
    <property type="evidence" value="ECO:0007669"/>
    <property type="project" value="TreeGrafter"/>
</dbReference>
<dbReference type="PROSITE" id="PS50932">
    <property type="entry name" value="HTH_LACI_2"/>
    <property type="match status" value="1"/>
</dbReference>